<accession>A0A4R3KKH5</accession>
<dbReference type="Gene3D" id="1.20.120.1450">
    <property type="match status" value="1"/>
</dbReference>
<dbReference type="GO" id="GO:0009234">
    <property type="term" value="P:menaquinone biosynthetic process"/>
    <property type="evidence" value="ECO:0007669"/>
    <property type="project" value="InterPro"/>
</dbReference>
<dbReference type="Proteomes" id="UP000295788">
    <property type="component" value="Unassembled WGS sequence"/>
</dbReference>
<sequence length="296" mass="35359">MMITHRSFHLELDEILSELKNKVEHIFIKKYVTIPQFPLVRLQLLNLLLYHASFPRSLRKLYCVTTGLVQMGLDVHEEIVNQRQYSEKEIRSRQLSILAGDYYSSQYYSLLSKANLVDGVKRIASGIRDINIAKMKLYTENNGDGFESIEQLIEIVKEKESALYLQFLDQLKIEEEKLFWKKLIEDMILLSTLVEERKQHQISRHHVSYLFVNYFANTVEKREIVDNKPEWRIKVKKLYHKYDISNKFTELIRRIQEDLKQRINQIDDIILKKEIRSIFDQIQDSFQLTENVVKDF</sequence>
<protein>
    <submittedName>
        <fullName evidence="1">Heptaprenyl diphosphate synthase subunit 1</fullName>
    </submittedName>
</protein>
<dbReference type="InterPro" id="IPR009920">
    <property type="entry name" value="HEPPP_synth_su1"/>
</dbReference>
<evidence type="ECO:0000313" key="1">
    <source>
        <dbReference type="EMBL" id="TCS84137.1"/>
    </source>
</evidence>
<evidence type="ECO:0000313" key="2">
    <source>
        <dbReference type="Proteomes" id="UP000295788"/>
    </source>
</evidence>
<dbReference type="OrthoDB" id="2417886at2"/>
<dbReference type="AlphaFoldDB" id="A0A4R3KKH5"/>
<dbReference type="RefSeq" id="WP_132766997.1">
    <property type="nucleotide sequence ID" value="NZ_SMAB01000002.1"/>
</dbReference>
<gene>
    <name evidence="1" type="ORF">EDD72_102181</name>
</gene>
<proteinExistence type="predicted"/>
<dbReference type="EMBL" id="SMAB01000002">
    <property type="protein sequence ID" value="TCS84137.1"/>
    <property type="molecule type" value="Genomic_DNA"/>
</dbReference>
<name>A0A4R3KKH5_9BACI</name>
<comment type="caution">
    <text evidence="1">The sequence shown here is derived from an EMBL/GenBank/DDBJ whole genome shotgun (WGS) entry which is preliminary data.</text>
</comment>
<organism evidence="1 2">
    <name type="scientific">Tepidibacillus fermentans</name>
    <dbReference type="NCBI Taxonomy" id="1281767"/>
    <lineage>
        <taxon>Bacteria</taxon>
        <taxon>Bacillati</taxon>
        <taxon>Bacillota</taxon>
        <taxon>Bacilli</taxon>
        <taxon>Bacillales</taxon>
        <taxon>Bacillaceae</taxon>
        <taxon>Tepidibacillus</taxon>
    </lineage>
</organism>
<keyword evidence="2" id="KW-1185">Reference proteome</keyword>
<dbReference type="Pfam" id="PF07307">
    <property type="entry name" value="HEPPP_synt_1"/>
    <property type="match status" value="1"/>
</dbReference>
<reference evidence="1 2" key="1">
    <citation type="submission" date="2019-03" db="EMBL/GenBank/DDBJ databases">
        <title>Genomic Encyclopedia of Type Strains, Phase IV (KMG-IV): sequencing the most valuable type-strain genomes for metagenomic binning, comparative biology and taxonomic classification.</title>
        <authorList>
            <person name="Goeker M."/>
        </authorList>
    </citation>
    <scope>NUCLEOTIDE SEQUENCE [LARGE SCALE GENOMIC DNA]</scope>
    <source>
        <strain evidence="1 2">DSM 23802</strain>
    </source>
</reference>